<evidence type="ECO:0000256" key="2">
    <source>
        <dbReference type="PROSITE-ProRule" id="PRU00124"/>
    </source>
</evidence>
<feature type="chain" id="PRO_5012195116" evidence="3">
    <location>
        <begin position="23"/>
        <end position="209"/>
    </location>
</feature>
<evidence type="ECO:0000256" key="3">
    <source>
        <dbReference type="SAM" id="SignalP"/>
    </source>
</evidence>
<dbReference type="PROSITE" id="PS01209">
    <property type="entry name" value="LDLRA_1"/>
    <property type="match status" value="1"/>
</dbReference>
<evidence type="ECO:0000313" key="5">
    <source>
        <dbReference type="Proteomes" id="UP000198287"/>
    </source>
</evidence>
<keyword evidence="3" id="KW-0732">Signal</keyword>
<name>A0A226DZ93_FOLCA</name>
<comment type="caution">
    <text evidence="4">The sequence shown here is derived from an EMBL/GenBank/DDBJ whole genome shotgun (WGS) entry which is preliminary data.</text>
</comment>
<dbReference type="CDD" id="cd00112">
    <property type="entry name" value="LDLa"/>
    <property type="match status" value="1"/>
</dbReference>
<evidence type="ECO:0000256" key="1">
    <source>
        <dbReference type="ARBA" id="ARBA00023157"/>
    </source>
</evidence>
<evidence type="ECO:0000313" key="4">
    <source>
        <dbReference type="EMBL" id="OXA50782.1"/>
    </source>
</evidence>
<dbReference type="GO" id="GO:0043195">
    <property type="term" value="C:terminal bouton"/>
    <property type="evidence" value="ECO:0007669"/>
    <property type="project" value="TreeGrafter"/>
</dbReference>
<proteinExistence type="predicted"/>
<reference evidence="4 5" key="1">
    <citation type="submission" date="2015-12" db="EMBL/GenBank/DDBJ databases">
        <title>The genome of Folsomia candida.</title>
        <authorList>
            <person name="Faddeeva A."/>
            <person name="Derks M.F."/>
            <person name="Anvar Y."/>
            <person name="Smit S."/>
            <person name="Van Straalen N."/>
            <person name="Roelofs D."/>
        </authorList>
    </citation>
    <scope>NUCLEOTIDE SEQUENCE [LARGE SCALE GENOMIC DNA]</scope>
    <source>
        <strain evidence="4 5">VU population</strain>
        <tissue evidence="4">Whole body</tissue>
    </source>
</reference>
<dbReference type="InterPro" id="IPR023415">
    <property type="entry name" value="LDLR_class-A_CS"/>
</dbReference>
<dbReference type="OrthoDB" id="6417936at2759"/>
<accession>A0A226DZ93</accession>
<dbReference type="InterPro" id="IPR036055">
    <property type="entry name" value="LDL_receptor-like_sf"/>
</dbReference>
<comment type="caution">
    <text evidence="2">Lacks conserved residue(s) required for the propagation of feature annotation.</text>
</comment>
<keyword evidence="1" id="KW-1015">Disulfide bond</keyword>
<dbReference type="InterPro" id="IPR002172">
    <property type="entry name" value="LDrepeatLR_classA_rpt"/>
</dbReference>
<keyword evidence="5" id="KW-1185">Reference proteome</keyword>
<dbReference type="EMBL" id="LNIX01000008">
    <property type="protein sequence ID" value="OXA50782.1"/>
    <property type="molecule type" value="Genomic_DNA"/>
</dbReference>
<dbReference type="Proteomes" id="UP000198287">
    <property type="component" value="Unassembled WGS sequence"/>
</dbReference>
<dbReference type="AlphaFoldDB" id="A0A226DZ93"/>
<dbReference type="GO" id="GO:0043410">
    <property type="term" value="P:positive regulation of MAPK cascade"/>
    <property type="evidence" value="ECO:0007669"/>
    <property type="project" value="TreeGrafter"/>
</dbReference>
<feature type="signal peptide" evidence="3">
    <location>
        <begin position="1"/>
        <end position="22"/>
    </location>
</feature>
<sequence>MNRLKVVSVLVILANIVCSIGCDEINSKEEESGEVEISGEIETSPDHAVRSTRVKRLPEHLDPNYPFWVKIGDCPTTLDGTKQYFCPTPASGGGWVCIDDYQLCDGVKNCPNAEDESHSYCLFFRVLKSEVDVLTRAMTTLGSTTPNEQPIMEMDDSGGDAPLVVDGTGGGDSIFGRGDDDTTVGVDPLNPEVFVSRYHRQSGRFVPIQ</sequence>
<protein>
    <submittedName>
        <fullName evidence="4">SE-cephalotoxin</fullName>
    </submittedName>
</protein>
<dbReference type="PROSITE" id="PS50068">
    <property type="entry name" value="LDLRA_2"/>
    <property type="match status" value="1"/>
</dbReference>
<dbReference type="Gene3D" id="2.40.128.620">
    <property type="match status" value="1"/>
</dbReference>
<organism evidence="4 5">
    <name type="scientific">Folsomia candida</name>
    <name type="common">Springtail</name>
    <dbReference type="NCBI Taxonomy" id="158441"/>
    <lineage>
        <taxon>Eukaryota</taxon>
        <taxon>Metazoa</taxon>
        <taxon>Ecdysozoa</taxon>
        <taxon>Arthropoda</taxon>
        <taxon>Hexapoda</taxon>
        <taxon>Collembola</taxon>
        <taxon>Entomobryomorpha</taxon>
        <taxon>Isotomoidea</taxon>
        <taxon>Isotomidae</taxon>
        <taxon>Proisotominae</taxon>
        <taxon>Folsomia</taxon>
    </lineage>
</organism>
<dbReference type="PANTHER" id="PTHR21105">
    <property type="entry name" value="GH16255P"/>
    <property type="match status" value="1"/>
</dbReference>
<dbReference type="SUPFAM" id="SSF57424">
    <property type="entry name" value="LDL receptor-like module"/>
    <property type="match status" value="1"/>
</dbReference>
<gene>
    <name evidence="4" type="ORF">Fcan01_14410</name>
</gene>
<dbReference type="PANTHER" id="PTHR21105:SF0">
    <property type="entry name" value="GH16255P"/>
    <property type="match status" value="1"/>
</dbReference>
<dbReference type="GO" id="GO:0030297">
    <property type="term" value="F:transmembrane receptor protein tyrosine kinase activator activity"/>
    <property type="evidence" value="ECO:0007669"/>
    <property type="project" value="TreeGrafter"/>
</dbReference>